<evidence type="ECO:0000256" key="7">
    <source>
        <dbReference type="ARBA" id="ARBA00022801"/>
    </source>
</evidence>
<keyword evidence="8 9" id="KW-0694">RNA-binding</keyword>
<evidence type="ECO:0000313" key="14">
    <source>
        <dbReference type="Proteomes" id="UP000524237"/>
    </source>
</evidence>
<evidence type="ECO:0000256" key="6">
    <source>
        <dbReference type="ARBA" id="ARBA00022759"/>
    </source>
</evidence>
<keyword evidence="9" id="KW-0963">Cytoplasm</keyword>
<proteinExistence type="inferred from homology"/>
<dbReference type="PANTHER" id="PTHR11207:SF0">
    <property type="entry name" value="RIBONUCLEASE 3"/>
    <property type="match status" value="1"/>
</dbReference>
<dbReference type="GO" id="GO:0005737">
    <property type="term" value="C:cytoplasm"/>
    <property type="evidence" value="ECO:0007669"/>
    <property type="project" value="UniProtKB-SubCell"/>
</dbReference>
<keyword evidence="9" id="KW-0460">Magnesium</keyword>
<evidence type="ECO:0000259" key="11">
    <source>
        <dbReference type="PROSITE" id="PS50137"/>
    </source>
</evidence>
<gene>
    <name evidence="9" type="primary">rnc</name>
    <name evidence="13" type="ORF">FB555_001076</name>
</gene>
<comment type="function">
    <text evidence="9">Digests double-stranded RNA. Involved in the processing of primary rRNA transcript to yield the immediate precursors to the large and small rRNAs (23S and 16S). Processes some mRNAs, and tRNAs when they are encoded in the rRNA operon. Processes pre-crRNA and tracrRNA of type II CRISPR loci if present in the organism.</text>
</comment>
<dbReference type="Gene3D" id="1.10.1520.10">
    <property type="entry name" value="Ribonuclease III domain"/>
    <property type="match status" value="1"/>
</dbReference>
<dbReference type="PROSITE" id="PS50137">
    <property type="entry name" value="DS_RBD"/>
    <property type="match status" value="1"/>
</dbReference>
<dbReference type="EMBL" id="JACGWU010000002">
    <property type="protein sequence ID" value="MBA8828978.1"/>
    <property type="molecule type" value="Genomic_DNA"/>
</dbReference>
<dbReference type="Proteomes" id="UP000524237">
    <property type="component" value="Unassembled WGS sequence"/>
</dbReference>
<dbReference type="GO" id="GO:0008033">
    <property type="term" value="P:tRNA processing"/>
    <property type="evidence" value="ECO:0007669"/>
    <property type="project" value="UniProtKB-KW"/>
</dbReference>
<dbReference type="InterPro" id="IPR011907">
    <property type="entry name" value="RNase_III"/>
</dbReference>
<dbReference type="SUPFAM" id="SSF54768">
    <property type="entry name" value="dsRNA-binding domain-like"/>
    <property type="match status" value="1"/>
</dbReference>
<dbReference type="GO" id="GO:0006364">
    <property type="term" value="P:rRNA processing"/>
    <property type="evidence" value="ECO:0007669"/>
    <property type="project" value="UniProtKB-UniRule"/>
</dbReference>
<sequence>MSGSPSASPSASQRPSASQTSTHSSSAVDIAAMLGVTIGEKLCELALTHRSFAYENGGIAHNERLEFLGDSILGQAVTVMLFTENPTLEEGELAKRRAALVSTTALAEIARRIGLGQFIRLGNGEVLTGGRDKDSILADTMEALIGATYVSNGADAATELVLRLVRPLLADAHRFGAAMDPKTSLQERVAKLGPDAPTYAVVADGPDHARVFTATVTVGTLVSAEGVGTSKKHAEMAAALTAWTMLDNA</sequence>
<dbReference type="InterPro" id="IPR014720">
    <property type="entry name" value="dsRBD_dom"/>
</dbReference>
<dbReference type="NCBIfam" id="TIGR02191">
    <property type="entry name" value="RNaseIII"/>
    <property type="match status" value="1"/>
</dbReference>
<dbReference type="Pfam" id="PF14622">
    <property type="entry name" value="Ribonucleas_3_3"/>
    <property type="match status" value="1"/>
</dbReference>
<dbReference type="Pfam" id="PF00035">
    <property type="entry name" value="dsrm"/>
    <property type="match status" value="1"/>
</dbReference>
<dbReference type="HAMAP" id="MF_00104">
    <property type="entry name" value="RNase_III"/>
    <property type="match status" value="1"/>
</dbReference>
<feature type="binding site" evidence="9">
    <location>
        <position position="66"/>
    </location>
    <ligand>
        <name>Mg(2+)</name>
        <dbReference type="ChEBI" id="CHEBI:18420"/>
    </ligand>
</feature>
<keyword evidence="14" id="KW-1185">Reference proteome</keyword>
<evidence type="ECO:0000256" key="3">
    <source>
        <dbReference type="ARBA" id="ARBA00022552"/>
    </source>
</evidence>
<reference evidence="13 14" key="1">
    <citation type="submission" date="2020-07" db="EMBL/GenBank/DDBJ databases">
        <title>Sequencing the genomes of 1000 actinobacteria strains.</title>
        <authorList>
            <person name="Klenk H.-P."/>
        </authorList>
    </citation>
    <scope>NUCLEOTIDE SEQUENCE [LARGE SCALE GENOMIC DNA]</scope>
    <source>
        <strain evidence="13 14">DSM 23737</strain>
    </source>
</reference>
<dbReference type="CDD" id="cd00593">
    <property type="entry name" value="RIBOc"/>
    <property type="match status" value="1"/>
</dbReference>
<feature type="active site" evidence="9">
    <location>
        <position position="142"/>
    </location>
</feature>
<evidence type="ECO:0000256" key="10">
    <source>
        <dbReference type="SAM" id="MobiDB-lite"/>
    </source>
</evidence>
<evidence type="ECO:0000256" key="8">
    <source>
        <dbReference type="ARBA" id="ARBA00022884"/>
    </source>
</evidence>
<dbReference type="EC" id="3.1.26.3" evidence="9"/>
<name>A0A7W3PP95_9MICO</name>
<dbReference type="GO" id="GO:0019843">
    <property type="term" value="F:rRNA binding"/>
    <property type="evidence" value="ECO:0007669"/>
    <property type="project" value="UniProtKB-KW"/>
</dbReference>
<dbReference type="Gene3D" id="3.30.160.20">
    <property type="match status" value="1"/>
</dbReference>
<dbReference type="PANTHER" id="PTHR11207">
    <property type="entry name" value="RIBONUCLEASE III"/>
    <property type="match status" value="1"/>
</dbReference>
<evidence type="ECO:0000256" key="1">
    <source>
        <dbReference type="ARBA" id="ARBA00000109"/>
    </source>
</evidence>
<keyword evidence="6 9" id="KW-0255">Endonuclease</keyword>
<dbReference type="PROSITE" id="PS50142">
    <property type="entry name" value="RNASE_3_2"/>
    <property type="match status" value="1"/>
</dbReference>
<dbReference type="InterPro" id="IPR036389">
    <property type="entry name" value="RNase_III_sf"/>
</dbReference>
<keyword evidence="7 9" id="KW-0378">Hydrolase</keyword>
<evidence type="ECO:0000256" key="9">
    <source>
        <dbReference type="HAMAP-Rule" id="MF_00104"/>
    </source>
</evidence>
<dbReference type="AlphaFoldDB" id="A0A7W3PP95"/>
<feature type="active site" evidence="9">
    <location>
        <position position="70"/>
    </location>
</feature>
<evidence type="ECO:0000259" key="12">
    <source>
        <dbReference type="PROSITE" id="PS50142"/>
    </source>
</evidence>
<accession>A0A7W3PP95</accession>
<comment type="catalytic activity">
    <reaction evidence="1 9">
        <text>Endonucleolytic cleavage to 5'-phosphomonoester.</text>
        <dbReference type="EC" id="3.1.26.3"/>
    </reaction>
</comment>
<dbReference type="PROSITE" id="PS00517">
    <property type="entry name" value="RNASE_3_1"/>
    <property type="match status" value="1"/>
</dbReference>
<keyword evidence="9" id="KW-0819">tRNA processing</keyword>
<dbReference type="GO" id="GO:0003725">
    <property type="term" value="F:double-stranded RNA binding"/>
    <property type="evidence" value="ECO:0007669"/>
    <property type="project" value="TreeGrafter"/>
</dbReference>
<comment type="subunit">
    <text evidence="9">Homodimer.</text>
</comment>
<dbReference type="SUPFAM" id="SSF69065">
    <property type="entry name" value="RNase III domain-like"/>
    <property type="match status" value="1"/>
</dbReference>
<keyword evidence="4 9" id="KW-0507">mRNA processing</keyword>
<dbReference type="GO" id="GO:0004525">
    <property type="term" value="F:ribonuclease III activity"/>
    <property type="evidence" value="ECO:0007669"/>
    <property type="project" value="UniProtKB-UniRule"/>
</dbReference>
<comment type="cofactor">
    <cofactor evidence="9">
        <name>Mg(2+)</name>
        <dbReference type="ChEBI" id="CHEBI:18420"/>
    </cofactor>
</comment>
<protein>
    <recommendedName>
        <fullName evidence="9">Ribonuclease 3</fullName>
        <ecNumber evidence="9">3.1.26.3</ecNumber>
    </recommendedName>
    <alternativeName>
        <fullName evidence="9">Ribonuclease III</fullName>
        <shortName evidence="9">RNase III</shortName>
    </alternativeName>
</protein>
<feature type="region of interest" description="Disordered" evidence="10">
    <location>
        <begin position="1"/>
        <end position="24"/>
    </location>
</feature>
<evidence type="ECO:0000256" key="2">
    <source>
        <dbReference type="ARBA" id="ARBA00010183"/>
    </source>
</evidence>
<feature type="domain" description="DRBM" evidence="11">
    <location>
        <begin position="180"/>
        <end position="248"/>
    </location>
</feature>
<dbReference type="GO" id="GO:0010468">
    <property type="term" value="P:regulation of gene expression"/>
    <property type="evidence" value="ECO:0007669"/>
    <property type="project" value="TreeGrafter"/>
</dbReference>
<feature type="domain" description="RNase III" evidence="12">
    <location>
        <begin position="41"/>
        <end position="153"/>
    </location>
</feature>
<keyword evidence="9" id="KW-0699">rRNA-binding</keyword>
<dbReference type="SMART" id="SM00358">
    <property type="entry name" value="DSRM"/>
    <property type="match status" value="1"/>
</dbReference>
<keyword evidence="3 9" id="KW-0698">rRNA processing</keyword>
<keyword evidence="9" id="KW-0479">Metal-binding</keyword>
<evidence type="ECO:0000256" key="5">
    <source>
        <dbReference type="ARBA" id="ARBA00022722"/>
    </source>
</evidence>
<keyword evidence="5 9" id="KW-0540">Nuclease</keyword>
<dbReference type="FunFam" id="1.10.1520.10:FF:000001">
    <property type="entry name" value="Ribonuclease 3"/>
    <property type="match status" value="1"/>
</dbReference>
<comment type="subcellular location">
    <subcellularLocation>
        <location evidence="9">Cytoplasm</location>
    </subcellularLocation>
</comment>
<dbReference type="GO" id="GO:0046872">
    <property type="term" value="F:metal ion binding"/>
    <property type="evidence" value="ECO:0007669"/>
    <property type="project" value="UniProtKB-KW"/>
</dbReference>
<comment type="similarity">
    <text evidence="2">Belongs to the ribonuclease III family.</text>
</comment>
<dbReference type="SMART" id="SM00535">
    <property type="entry name" value="RIBOc"/>
    <property type="match status" value="1"/>
</dbReference>
<evidence type="ECO:0000256" key="4">
    <source>
        <dbReference type="ARBA" id="ARBA00022664"/>
    </source>
</evidence>
<dbReference type="GO" id="GO:0006397">
    <property type="term" value="P:mRNA processing"/>
    <property type="evidence" value="ECO:0007669"/>
    <property type="project" value="UniProtKB-UniRule"/>
</dbReference>
<comment type="caution">
    <text evidence="13">The sequence shown here is derived from an EMBL/GenBank/DDBJ whole genome shotgun (WGS) entry which is preliminary data.</text>
</comment>
<feature type="binding site" evidence="9">
    <location>
        <position position="139"/>
    </location>
    <ligand>
        <name>Mg(2+)</name>
        <dbReference type="ChEBI" id="CHEBI:18420"/>
    </ligand>
</feature>
<evidence type="ECO:0000313" key="13">
    <source>
        <dbReference type="EMBL" id="MBA8828978.1"/>
    </source>
</evidence>
<organism evidence="13 14">
    <name type="scientific">Alpinimonas psychrophila</name>
    <dbReference type="NCBI Taxonomy" id="748908"/>
    <lineage>
        <taxon>Bacteria</taxon>
        <taxon>Bacillati</taxon>
        <taxon>Actinomycetota</taxon>
        <taxon>Actinomycetes</taxon>
        <taxon>Micrococcales</taxon>
        <taxon>Microbacteriaceae</taxon>
        <taxon>Alpinimonas</taxon>
    </lineage>
</organism>
<dbReference type="InterPro" id="IPR000999">
    <property type="entry name" value="RNase_III_dom"/>
</dbReference>
<feature type="binding site" evidence="9">
    <location>
        <position position="142"/>
    </location>
    <ligand>
        <name>Mg(2+)</name>
        <dbReference type="ChEBI" id="CHEBI:18420"/>
    </ligand>
</feature>
<dbReference type="CDD" id="cd10845">
    <property type="entry name" value="DSRM_RNAse_III_family"/>
    <property type="match status" value="1"/>
</dbReference>